<feature type="domain" description="DUF6802" evidence="2">
    <location>
        <begin position="49"/>
        <end position="113"/>
    </location>
</feature>
<evidence type="ECO:0000259" key="2">
    <source>
        <dbReference type="Pfam" id="PF20615"/>
    </source>
</evidence>
<evidence type="ECO:0000256" key="1">
    <source>
        <dbReference type="SAM" id="MobiDB-lite"/>
    </source>
</evidence>
<dbReference type="AlphaFoldDB" id="A0A2G3PGZ7"/>
<feature type="region of interest" description="Disordered" evidence="1">
    <location>
        <begin position="89"/>
        <end position="114"/>
    </location>
</feature>
<evidence type="ECO:0000313" key="4">
    <source>
        <dbReference type="Proteomes" id="UP000225108"/>
    </source>
</evidence>
<dbReference type="Pfam" id="PF20615">
    <property type="entry name" value="DUF6802"/>
    <property type="match status" value="1"/>
</dbReference>
<evidence type="ECO:0000313" key="3">
    <source>
        <dbReference type="EMBL" id="PHV65013.1"/>
    </source>
</evidence>
<dbReference type="Proteomes" id="UP000225108">
    <property type="component" value="Unassembled WGS sequence"/>
</dbReference>
<dbReference type="EMBL" id="PEBD01000010">
    <property type="protein sequence ID" value="PHV65013.1"/>
    <property type="molecule type" value="Genomic_DNA"/>
</dbReference>
<reference evidence="3 4" key="1">
    <citation type="submission" date="2017-10" db="EMBL/GenBank/DDBJ databases">
        <title>The draft genome sequence of Williamsia sp. BULT 1.1 isolated from the semi-arid grassland soils from South Africa.</title>
        <authorList>
            <person name="Kabwe M.H."/>
            <person name="Govender N."/>
            <person name="Mutseka Lunga P."/>
            <person name="Vikram S."/>
            <person name="Makhalanyane T.P."/>
        </authorList>
    </citation>
    <scope>NUCLEOTIDE SEQUENCE [LARGE SCALE GENOMIC DNA]</scope>
    <source>
        <strain evidence="3 4">BULT 1.1</strain>
    </source>
</reference>
<dbReference type="InterPro" id="IPR046543">
    <property type="entry name" value="DUF6802"/>
</dbReference>
<name>A0A2G3PGZ7_WILMA</name>
<organism evidence="3 4">
    <name type="scientific">Williamsia marianensis</name>
    <dbReference type="NCBI Taxonomy" id="85044"/>
    <lineage>
        <taxon>Bacteria</taxon>
        <taxon>Bacillati</taxon>
        <taxon>Actinomycetota</taxon>
        <taxon>Actinomycetes</taxon>
        <taxon>Mycobacteriales</taxon>
        <taxon>Nocardiaceae</taxon>
        <taxon>Williamsia</taxon>
    </lineage>
</organism>
<comment type="caution">
    <text evidence="3">The sequence shown here is derived from an EMBL/GenBank/DDBJ whole genome shotgun (WGS) entry which is preliminary data.</text>
</comment>
<dbReference type="RefSeq" id="WP_099383446.1">
    <property type="nucleotide sequence ID" value="NZ_PEBD01000010.1"/>
</dbReference>
<accession>A0A2G3PGZ7</accession>
<protein>
    <recommendedName>
        <fullName evidence="2">DUF6802 domain-containing protein</fullName>
    </recommendedName>
</protein>
<gene>
    <name evidence="3" type="ORF">CSW57_14215</name>
</gene>
<sequence length="114" mass="12233">MDNDFLAGCGDDQNEPVFVHPASAPPIDGDYDNLWIVENDRVWDLGPADIDTDADGVADSLTRPGPAGLTVYTDSDRDGQVDLITEVRGDGGYSSHRLDPATGEWTATDAGRLR</sequence>
<proteinExistence type="predicted"/>